<feature type="transmembrane region" description="Helical" evidence="2">
    <location>
        <begin position="278"/>
        <end position="301"/>
    </location>
</feature>
<reference evidence="3 4" key="1">
    <citation type="submission" date="2018-09" db="EMBL/GenBank/DDBJ databases">
        <title>Genomic Encyclopedia of Archaeal and Bacterial Type Strains, Phase II (KMG-II): from individual species to whole genera.</title>
        <authorList>
            <person name="Goeker M."/>
        </authorList>
    </citation>
    <scope>NUCLEOTIDE SEQUENCE [LARGE SCALE GENOMIC DNA]</scope>
    <source>
        <strain evidence="3 4">DSM 26283</strain>
    </source>
</reference>
<feature type="coiled-coil region" evidence="1">
    <location>
        <begin position="210"/>
        <end position="248"/>
    </location>
</feature>
<keyword evidence="2" id="KW-0472">Membrane</keyword>
<gene>
    <name evidence="3" type="ORF">BXY80_0534</name>
</gene>
<keyword evidence="4" id="KW-1185">Reference proteome</keyword>
<accession>A0A420DW52</accession>
<sequence length="380" mass="43383">MRSNRHPSIKIERFMLKKFFIICSGSDTDILNDCSIGEQNKYAGIGATVFFTAVMAFIAASYALYTVFDNYFTAIAFGFVWGLLIFNLDRFIVSTIKKRNSIIDELIQASPRIILAVIIAVVISKPLELKIFEKEINQVLLEQKNDLTLANQNQIAQQFSPNIEGLKNEITILQNEINTKETEVNTLYDTYISEAEGTAGTKLLGKGPVYKEKRDKHDAALLELQQLKTDNKTKIAQIETQIAQLKTNYNTQVITTQPIIDGFDGLMARVNALGTLPWLPSFFIFLLFLAIETSPIFAKLLSPKGEYDFKLEDTETAVKTWVDQKVYERQVLLQTDRTLNNKIYNDIAEEDELYNYKRKKARELMQLQADAFFKHQKNAL</sequence>
<protein>
    <submittedName>
        <fullName evidence="3">Uncharacterized protein DUF4407</fullName>
    </submittedName>
</protein>
<dbReference type="EMBL" id="RAQJ01000001">
    <property type="protein sequence ID" value="RKE98446.1"/>
    <property type="molecule type" value="Genomic_DNA"/>
</dbReference>
<name>A0A420DW52_9FLAO</name>
<keyword evidence="2" id="KW-0812">Transmembrane</keyword>
<evidence type="ECO:0000256" key="2">
    <source>
        <dbReference type="SAM" id="Phobius"/>
    </source>
</evidence>
<dbReference type="Pfam" id="PF14362">
    <property type="entry name" value="DUF4407"/>
    <property type="match status" value="1"/>
</dbReference>
<proteinExistence type="predicted"/>
<dbReference type="Proteomes" id="UP000284892">
    <property type="component" value="Unassembled WGS sequence"/>
</dbReference>
<organism evidence="3 4">
    <name type="scientific">Ichthyenterobacterium magnum</name>
    <dbReference type="NCBI Taxonomy" id="1230530"/>
    <lineage>
        <taxon>Bacteria</taxon>
        <taxon>Pseudomonadati</taxon>
        <taxon>Bacteroidota</taxon>
        <taxon>Flavobacteriia</taxon>
        <taxon>Flavobacteriales</taxon>
        <taxon>Flavobacteriaceae</taxon>
        <taxon>Ichthyenterobacterium</taxon>
    </lineage>
</organism>
<feature type="transmembrane region" description="Helical" evidence="2">
    <location>
        <begin position="71"/>
        <end position="88"/>
    </location>
</feature>
<comment type="caution">
    <text evidence="3">The sequence shown here is derived from an EMBL/GenBank/DDBJ whole genome shotgun (WGS) entry which is preliminary data.</text>
</comment>
<keyword evidence="2" id="KW-1133">Transmembrane helix</keyword>
<evidence type="ECO:0000256" key="1">
    <source>
        <dbReference type="SAM" id="Coils"/>
    </source>
</evidence>
<evidence type="ECO:0000313" key="4">
    <source>
        <dbReference type="Proteomes" id="UP000284892"/>
    </source>
</evidence>
<dbReference type="AlphaFoldDB" id="A0A420DW52"/>
<keyword evidence="1" id="KW-0175">Coiled coil</keyword>
<dbReference type="InterPro" id="IPR025519">
    <property type="entry name" value="DUF4407"/>
</dbReference>
<evidence type="ECO:0000313" key="3">
    <source>
        <dbReference type="EMBL" id="RKE98446.1"/>
    </source>
</evidence>
<feature type="transmembrane region" description="Helical" evidence="2">
    <location>
        <begin position="42"/>
        <end position="65"/>
    </location>
</feature>